<feature type="signal peptide" evidence="1">
    <location>
        <begin position="1"/>
        <end position="23"/>
    </location>
</feature>
<organism evidence="2 3">
    <name type="scientific">Guyanagaster necrorhizus</name>
    <dbReference type="NCBI Taxonomy" id="856835"/>
    <lineage>
        <taxon>Eukaryota</taxon>
        <taxon>Fungi</taxon>
        <taxon>Dikarya</taxon>
        <taxon>Basidiomycota</taxon>
        <taxon>Agaricomycotina</taxon>
        <taxon>Agaricomycetes</taxon>
        <taxon>Agaricomycetidae</taxon>
        <taxon>Agaricales</taxon>
        <taxon>Marasmiineae</taxon>
        <taxon>Physalacriaceae</taxon>
        <taxon>Guyanagaster</taxon>
    </lineage>
</organism>
<evidence type="ECO:0000256" key="1">
    <source>
        <dbReference type="SAM" id="SignalP"/>
    </source>
</evidence>
<keyword evidence="3" id="KW-1185">Reference proteome</keyword>
<gene>
    <name evidence="2" type="ORF">BT62DRAFT_917368</name>
</gene>
<dbReference type="Gene3D" id="1.10.510.10">
    <property type="entry name" value="Transferase(Phosphotransferase) domain 1"/>
    <property type="match status" value="1"/>
</dbReference>
<evidence type="ECO:0008006" key="4">
    <source>
        <dbReference type="Google" id="ProtNLM"/>
    </source>
</evidence>
<dbReference type="GeneID" id="66106333"/>
<name>A0A9P7VZD2_9AGAR</name>
<dbReference type="RefSeq" id="XP_043043254.1">
    <property type="nucleotide sequence ID" value="XM_043184036.1"/>
</dbReference>
<dbReference type="AlphaFoldDB" id="A0A9P7VZD2"/>
<reference evidence="2" key="1">
    <citation type="submission" date="2020-11" db="EMBL/GenBank/DDBJ databases">
        <title>Adaptations for nitrogen fixation in a non-lichenized fungal sporocarp promotes dispersal by wood-feeding termites.</title>
        <authorList>
            <consortium name="DOE Joint Genome Institute"/>
            <person name="Koch R.A."/>
            <person name="Yoon G."/>
            <person name="Arayal U."/>
            <person name="Lail K."/>
            <person name="Amirebrahimi M."/>
            <person name="Labutti K."/>
            <person name="Lipzen A."/>
            <person name="Riley R."/>
            <person name="Barry K."/>
            <person name="Henrissat B."/>
            <person name="Grigoriev I.V."/>
            <person name="Herr J.R."/>
            <person name="Aime M.C."/>
        </authorList>
    </citation>
    <scope>NUCLEOTIDE SEQUENCE</scope>
    <source>
        <strain evidence="2">MCA 3950</strain>
    </source>
</reference>
<evidence type="ECO:0000313" key="3">
    <source>
        <dbReference type="Proteomes" id="UP000812287"/>
    </source>
</evidence>
<dbReference type="Proteomes" id="UP000812287">
    <property type="component" value="Unassembled WGS sequence"/>
</dbReference>
<protein>
    <recommendedName>
        <fullName evidence="4">Protein kinase domain-containing protein</fullName>
    </recommendedName>
</protein>
<dbReference type="OrthoDB" id="2722301at2759"/>
<feature type="chain" id="PRO_5040115280" description="Protein kinase domain-containing protein" evidence="1">
    <location>
        <begin position="24"/>
        <end position="451"/>
    </location>
</feature>
<dbReference type="InterPro" id="IPR011009">
    <property type="entry name" value="Kinase-like_dom_sf"/>
</dbReference>
<dbReference type="PANTHER" id="PTHR44167:SF24">
    <property type="entry name" value="SERINE_THREONINE-PROTEIN KINASE CHK2"/>
    <property type="match status" value="1"/>
</dbReference>
<proteinExistence type="predicted"/>
<dbReference type="EMBL" id="MU250527">
    <property type="protein sequence ID" value="KAG7449754.1"/>
    <property type="molecule type" value="Genomic_DNA"/>
</dbReference>
<keyword evidence="1" id="KW-0732">Signal</keyword>
<dbReference type="PANTHER" id="PTHR44167">
    <property type="entry name" value="OVARIAN-SPECIFIC SERINE/THREONINE-PROTEIN KINASE LOK-RELATED"/>
    <property type="match status" value="1"/>
</dbReference>
<dbReference type="SUPFAM" id="SSF56112">
    <property type="entry name" value="Protein kinase-like (PK-like)"/>
    <property type="match status" value="1"/>
</dbReference>
<accession>A0A9P7VZD2</accession>
<comment type="caution">
    <text evidence="2">The sequence shown here is derived from an EMBL/GenBank/DDBJ whole genome shotgun (WGS) entry which is preliminary data.</text>
</comment>
<sequence>MPPLPTFLYVLQTCLFLSEKAQAWAKKRRTPTSMFGTPAYACCVRYQLLLGVFEMISADLFEKSASSLREWWLSTRVRQWFEDKGYFLYYPLVVKGASSDFLVPSMDFDQGRVFYAQDSEARHVFIRAFKIGSPQLNIYKFLNGKQNQSGFFDGIIPILEFLELDEYCFVVMPRWGRASSWECTLRSNLTFIHFLLKGLAFLHENNIVHRNLDIDKIAANHIINPKLPAMNEARRDLQHAGKLVPALIDFDLAIQFSPDSSPSSRLLPRRMAQRISVQRDLSQGEYRYDPFAYDVEAMGYMLCAQFQHLTPDLPMLAPLLDRMITRDKQKRFTASEAFRFFQDMAARPDVARGHDMDVRLDDLVGFTPANREHYEDYDRWEGLPESFVDAYGPEYRELPPLQKTRFLRSVCRSLIGFWCVLVIRLVVDAIRFVFGFLTRSLIGGIGNKNEI</sequence>
<evidence type="ECO:0000313" key="2">
    <source>
        <dbReference type="EMBL" id="KAG7449754.1"/>
    </source>
</evidence>